<evidence type="ECO:0000313" key="2">
    <source>
        <dbReference type="EMBL" id="MFO3665848.1"/>
    </source>
</evidence>
<feature type="transmembrane region" description="Helical" evidence="1">
    <location>
        <begin position="121"/>
        <end position="140"/>
    </location>
</feature>
<feature type="transmembrane region" description="Helical" evidence="1">
    <location>
        <begin position="37"/>
        <end position="54"/>
    </location>
</feature>
<evidence type="ECO:0000313" key="3">
    <source>
        <dbReference type="Proteomes" id="UP001637996"/>
    </source>
</evidence>
<proteinExistence type="predicted"/>
<reference evidence="2 3" key="1">
    <citation type="journal article" date="2025" name="Anaerobe">
        <title>Description of Anaerococcus kampingiae sp. nov., Anaerococcus groningensis sp. nov., Anaerococcus martiniensis sp. nov., and Anaerococcus cruorum sp. nov., isolated from human clinical specimens.</title>
        <authorList>
            <person name="Boiten K.E."/>
            <person name="Meijer J."/>
            <person name="van Wezel E.M."/>
            <person name="Veloo A.C.M."/>
        </authorList>
    </citation>
    <scope>NUCLEOTIDE SEQUENCE [LARGE SCALE GENOMIC DNA]</scope>
    <source>
        <strain evidence="2 3">ENR0831</strain>
    </source>
</reference>
<dbReference type="EMBL" id="JBGMEI010000007">
    <property type="protein sequence ID" value="MFO3665848.1"/>
    <property type="molecule type" value="Genomic_DNA"/>
</dbReference>
<feature type="transmembrane region" description="Helical" evidence="1">
    <location>
        <begin position="199"/>
        <end position="215"/>
    </location>
</feature>
<dbReference type="Proteomes" id="UP001637996">
    <property type="component" value="Unassembled WGS sequence"/>
</dbReference>
<gene>
    <name evidence="2" type="ORF">ACCQ41_06275</name>
</gene>
<keyword evidence="3" id="KW-1185">Reference proteome</keyword>
<name>A0ABW9MAC8_9FIRM</name>
<sequence>MKSFKINLMDLIALILLVFSFFLPFLGANIGVNANVLLLLINAYLIGYLAYLISFMESKKVFLMAIPLILYSGFLIFFMRGFKLTFEKQRINDLVYVITNLYDVIFVVFCFFIVEIILSRIIGANGSLGVGIFALILYYVMQNTNFLPFDFYYNDLLLYFFFYMMGSRLKQTLKFNNFLFVPAILLFAGEIYLYMYLNYYPGFYLSMIILTYLILKQSPDVQGVNKQRYLFFAYLFPYKVVYVLIKSLVDASPLVITIIGVLSVFILAELLYKIRAKFLDYLLIGIH</sequence>
<evidence type="ECO:0008006" key="4">
    <source>
        <dbReference type="Google" id="ProtNLM"/>
    </source>
</evidence>
<feature type="transmembrane region" description="Helical" evidence="1">
    <location>
        <begin position="61"/>
        <end position="82"/>
    </location>
</feature>
<comment type="caution">
    <text evidence="2">The sequence shown here is derived from an EMBL/GenBank/DDBJ whole genome shotgun (WGS) entry which is preliminary data.</text>
</comment>
<dbReference type="RefSeq" id="WP_410031528.1">
    <property type="nucleotide sequence ID" value="NZ_JBGMEI010000007.1"/>
</dbReference>
<keyword evidence="1" id="KW-0472">Membrane</keyword>
<protein>
    <recommendedName>
        <fullName evidence="4">Acyltransferase 3 domain-containing protein</fullName>
    </recommendedName>
</protein>
<feature type="transmembrane region" description="Helical" evidence="1">
    <location>
        <begin position="251"/>
        <end position="272"/>
    </location>
</feature>
<feature type="transmembrane region" description="Helical" evidence="1">
    <location>
        <begin position="227"/>
        <end position="245"/>
    </location>
</feature>
<evidence type="ECO:0000256" key="1">
    <source>
        <dbReference type="SAM" id="Phobius"/>
    </source>
</evidence>
<keyword evidence="1" id="KW-0812">Transmembrane</keyword>
<feature type="transmembrane region" description="Helical" evidence="1">
    <location>
        <begin position="146"/>
        <end position="163"/>
    </location>
</feature>
<organism evidence="2 3">
    <name type="scientific">Anaerococcus martiniensis</name>
    <dbReference type="NCBI Taxonomy" id="3115615"/>
    <lineage>
        <taxon>Bacteria</taxon>
        <taxon>Bacillati</taxon>
        <taxon>Bacillota</taxon>
        <taxon>Tissierellia</taxon>
        <taxon>Tissierellales</taxon>
        <taxon>Peptoniphilaceae</taxon>
        <taxon>Anaerococcus</taxon>
    </lineage>
</organism>
<accession>A0ABW9MAC8</accession>
<feature type="transmembrane region" description="Helical" evidence="1">
    <location>
        <begin position="175"/>
        <end position="193"/>
    </location>
</feature>
<keyword evidence="1" id="KW-1133">Transmembrane helix</keyword>
<feature type="transmembrane region" description="Helical" evidence="1">
    <location>
        <begin position="94"/>
        <end position="114"/>
    </location>
</feature>